<dbReference type="RefSeq" id="WP_125119561.1">
    <property type="nucleotide sequence ID" value="NZ_AP019309.1"/>
</dbReference>
<dbReference type="InterPro" id="IPR045584">
    <property type="entry name" value="Pilin-like"/>
</dbReference>
<reference evidence="2 3" key="1">
    <citation type="submission" date="2018-11" db="EMBL/GenBank/DDBJ databases">
        <title>Novel Erysipelotrichaceae bacterium isolated from small intestine of a swine.</title>
        <authorList>
            <person name="Kim J.S."/>
            <person name="Choe H."/>
            <person name="Lee Y.R."/>
            <person name="Kim K.M."/>
            <person name="Park D.S."/>
        </authorList>
    </citation>
    <scope>NUCLEOTIDE SEQUENCE [LARGE SCALE GENOMIC DNA]</scope>
    <source>
        <strain evidence="2 3">SG0102</strain>
    </source>
</reference>
<proteinExistence type="predicted"/>
<keyword evidence="3" id="KW-1185">Reference proteome</keyword>
<dbReference type="Gene3D" id="3.30.700.10">
    <property type="entry name" value="Glycoprotein, Type 4 Pilin"/>
    <property type="match status" value="1"/>
</dbReference>
<sequence length="172" mass="19348">MKKKGFTLIEVIVVIVILAILMAIAVPSVMSYMNSANKAKYYAASRSVTQKVNVELTKFYTGSSNVKNYNAAIKKAVNAYNKSVTGNTYVVGVQVNFIKSTNNSTKDPLPFTIVDFKENTQDNNYNAPNQAMAPERIQYLTLYFADHANDTISNYTCYTHIYPNKKIEYHSK</sequence>
<accession>A0A3G9J6S7</accession>
<dbReference type="Pfam" id="PF07963">
    <property type="entry name" value="N_methyl"/>
    <property type="match status" value="1"/>
</dbReference>
<keyword evidence="1" id="KW-0812">Transmembrane</keyword>
<evidence type="ECO:0000256" key="1">
    <source>
        <dbReference type="SAM" id="Phobius"/>
    </source>
</evidence>
<dbReference type="InterPro" id="IPR012902">
    <property type="entry name" value="N_methyl_site"/>
</dbReference>
<dbReference type="SUPFAM" id="SSF54523">
    <property type="entry name" value="Pili subunits"/>
    <property type="match status" value="1"/>
</dbReference>
<organism evidence="2 3">
    <name type="scientific">Intestinibaculum porci</name>
    <dbReference type="NCBI Taxonomy" id="2487118"/>
    <lineage>
        <taxon>Bacteria</taxon>
        <taxon>Bacillati</taxon>
        <taxon>Bacillota</taxon>
        <taxon>Erysipelotrichia</taxon>
        <taxon>Erysipelotrichales</taxon>
        <taxon>Erysipelotrichaceae</taxon>
        <taxon>Intestinibaculum</taxon>
    </lineage>
</organism>
<evidence type="ECO:0008006" key="4">
    <source>
        <dbReference type="Google" id="ProtNLM"/>
    </source>
</evidence>
<dbReference type="KEGG" id="ebm:SG0102_16640"/>
<dbReference type="InParanoid" id="A0A3G9J6S7"/>
<keyword evidence="1" id="KW-1133">Transmembrane helix</keyword>
<dbReference type="PROSITE" id="PS00409">
    <property type="entry name" value="PROKAR_NTER_METHYL"/>
    <property type="match status" value="1"/>
</dbReference>
<dbReference type="Proteomes" id="UP000268059">
    <property type="component" value="Chromosome"/>
</dbReference>
<dbReference type="EMBL" id="AP019309">
    <property type="protein sequence ID" value="BBH26730.1"/>
    <property type="molecule type" value="Genomic_DNA"/>
</dbReference>
<feature type="transmembrane region" description="Helical" evidence="1">
    <location>
        <begin position="6"/>
        <end position="30"/>
    </location>
</feature>
<dbReference type="AlphaFoldDB" id="A0A3G9J6S7"/>
<keyword evidence="1" id="KW-0472">Membrane</keyword>
<evidence type="ECO:0000313" key="2">
    <source>
        <dbReference type="EMBL" id="BBH26730.1"/>
    </source>
</evidence>
<evidence type="ECO:0000313" key="3">
    <source>
        <dbReference type="Proteomes" id="UP000268059"/>
    </source>
</evidence>
<name>A0A3G9J6S7_9FIRM</name>
<protein>
    <recommendedName>
        <fullName evidence="4">Prepilin-type N-terminal cleavage/methylation domain-containing protein</fullName>
    </recommendedName>
</protein>
<gene>
    <name evidence="2" type="ORF">SG0102_16640</name>
</gene>
<dbReference type="NCBIfam" id="TIGR02532">
    <property type="entry name" value="IV_pilin_GFxxxE"/>
    <property type="match status" value="1"/>
</dbReference>